<dbReference type="EMBL" id="MU151262">
    <property type="protein sequence ID" value="KAF9446106.1"/>
    <property type="molecule type" value="Genomic_DNA"/>
</dbReference>
<feature type="non-terminal residue" evidence="2">
    <location>
        <position position="68"/>
    </location>
</feature>
<organism evidence="2 3">
    <name type="scientific">Macrolepiota fuliginosa MF-IS2</name>
    <dbReference type="NCBI Taxonomy" id="1400762"/>
    <lineage>
        <taxon>Eukaryota</taxon>
        <taxon>Fungi</taxon>
        <taxon>Dikarya</taxon>
        <taxon>Basidiomycota</taxon>
        <taxon>Agaricomycotina</taxon>
        <taxon>Agaricomycetes</taxon>
        <taxon>Agaricomycetidae</taxon>
        <taxon>Agaricales</taxon>
        <taxon>Agaricineae</taxon>
        <taxon>Agaricaceae</taxon>
        <taxon>Macrolepiota</taxon>
    </lineage>
</organism>
<gene>
    <name evidence="1" type="ORF">P691DRAFT_804683</name>
    <name evidence="2" type="ORF">P691DRAFT_813192</name>
</gene>
<accession>A0A9P6C4S7</accession>
<comment type="caution">
    <text evidence="2">The sequence shown here is derived from an EMBL/GenBank/DDBJ whole genome shotgun (WGS) entry which is preliminary data.</text>
</comment>
<dbReference type="AlphaFoldDB" id="A0A9P6C4S7"/>
<evidence type="ECO:0000313" key="2">
    <source>
        <dbReference type="EMBL" id="KAF9449095.1"/>
    </source>
</evidence>
<reference evidence="2" key="1">
    <citation type="submission" date="2020-11" db="EMBL/GenBank/DDBJ databases">
        <authorList>
            <consortium name="DOE Joint Genome Institute"/>
            <person name="Ahrendt S."/>
            <person name="Riley R."/>
            <person name="Andreopoulos W."/>
            <person name="Labutti K."/>
            <person name="Pangilinan J."/>
            <person name="Ruiz-Duenas F.J."/>
            <person name="Barrasa J.M."/>
            <person name="Sanchez-Garcia M."/>
            <person name="Camarero S."/>
            <person name="Miyauchi S."/>
            <person name="Serrano A."/>
            <person name="Linde D."/>
            <person name="Babiker R."/>
            <person name="Drula E."/>
            <person name="Ayuso-Fernandez I."/>
            <person name="Pacheco R."/>
            <person name="Padilla G."/>
            <person name="Ferreira P."/>
            <person name="Barriuso J."/>
            <person name="Kellner H."/>
            <person name="Castanera R."/>
            <person name="Alfaro M."/>
            <person name="Ramirez L."/>
            <person name="Pisabarro A.G."/>
            <person name="Kuo A."/>
            <person name="Tritt A."/>
            <person name="Lipzen A."/>
            <person name="He G."/>
            <person name="Yan M."/>
            <person name="Ng V."/>
            <person name="Cullen D."/>
            <person name="Martin F."/>
            <person name="Rosso M.-N."/>
            <person name="Henrissat B."/>
            <person name="Hibbett D."/>
            <person name="Martinez A.T."/>
            <person name="Grigoriev I.V."/>
        </authorList>
    </citation>
    <scope>NUCLEOTIDE SEQUENCE</scope>
    <source>
        <strain evidence="2">MF-IS2</strain>
    </source>
</reference>
<keyword evidence="3" id="KW-1185">Reference proteome</keyword>
<dbReference type="OrthoDB" id="3060808at2759"/>
<evidence type="ECO:0000313" key="1">
    <source>
        <dbReference type="EMBL" id="KAF9446106.1"/>
    </source>
</evidence>
<sequence>MTFIPTALITQREGMIIGLVFMSPKSFNLDTGHVSQQYLAPTLMDLLNEDNVLPLDMNIEQQEAEWFD</sequence>
<dbReference type="Proteomes" id="UP000807342">
    <property type="component" value="Unassembled WGS sequence"/>
</dbReference>
<protein>
    <submittedName>
        <fullName evidence="2">Uncharacterized protein</fullName>
    </submittedName>
</protein>
<evidence type="ECO:0000313" key="3">
    <source>
        <dbReference type="Proteomes" id="UP000807342"/>
    </source>
</evidence>
<proteinExistence type="predicted"/>
<name>A0A9P6C4S7_9AGAR</name>
<dbReference type="EMBL" id="MU151141">
    <property type="protein sequence ID" value="KAF9449095.1"/>
    <property type="molecule type" value="Genomic_DNA"/>
</dbReference>